<sequence>MPSRPRRSVDSDCSESIRAVAVPDPLRAGAIVDQAECGASSPAWLQRGAA</sequence>
<dbReference type="Proteomes" id="UP000035016">
    <property type="component" value="Chromosome Chromosome"/>
</dbReference>
<organism evidence="1 2">
    <name type="scientific">Streptomyces leeuwenhoekii</name>
    <dbReference type="NCBI Taxonomy" id="1437453"/>
    <lineage>
        <taxon>Bacteria</taxon>
        <taxon>Bacillati</taxon>
        <taxon>Actinomycetota</taxon>
        <taxon>Actinomycetes</taxon>
        <taxon>Kitasatosporales</taxon>
        <taxon>Streptomycetaceae</taxon>
        <taxon>Streptomyces</taxon>
    </lineage>
</organism>
<gene>
    <name evidence="1" type="primary">sle_07690</name>
</gene>
<reference evidence="1 2" key="1">
    <citation type="submission" date="2015-02" db="EMBL/GenBank/DDBJ databases">
        <authorList>
            <person name="Gomez-Escribano P.J."/>
        </authorList>
    </citation>
    <scope>NUCLEOTIDE SEQUENCE [LARGE SCALE GENOMIC DNA]</scope>
    <source>
        <strain evidence="2">C34 (DSM 42122 / NRRL B-24963)</strain>
    </source>
</reference>
<dbReference type="EMBL" id="LN831790">
    <property type="protein sequence ID" value="CQR60232.1"/>
    <property type="molecule type" value="Genomic_DNA"/>
</dbReference>
<name>A0A0F7VRU2_STRLW</name>
<evidence type="ECO:0000313" key="1">
    <source>
        <dbReference type="EMBL" id="CQR60232.1"/>
    </source>
</evidence>
<dbReference type="KEGG" id="sle:sle_07690"/>
<protein>
    <submittedName>
        <fullName evidence="1">Uncharacterized protein</fullName>
    </submittedName>
</protein>
<dbReference type="AlphaFoldDB" id="A0A0F7VRU2"/>
<accession>A0A0F7VRU2</accession>
<evidence type="ECO:0000313" key="2">
    <source>
        <dbReference type="Proteomes" id="UP000035016"/>
    </source>
</evidence>
<proteinExistence type="predicted"/>